<dbReference type="Proteomes" id="UP001295444">
    <property type="component" value="Chromosome 01"/>
</dbReference>
<gene>
    <name evidence="1" type="ORF">PECUL_23A047842</name>
</gene>
<name>A0AAD1R538_PELCU</name>
<accession>A0AAD1R538</accession>
<dbReference type="AlphaFoldDB" id="A0AAD1R538"/>
<reference evidence="1" key="1">
    <citation type="submission" date="2022-03" db="EMBL/GenBank/DDBJ databases">
        <authorList>
            <person name="Alioto T."/>
            <person name="Alioto T."/>
            <person name="Gomez Garrido J."/>
        </authorList>
    </citation>
    <scope>NUCLEOTIDE SEQUENCE</scope>
</reference>
<organism evidence="1 2">
    <name type="scientific">Pelobates cultripes</name>
    <name type="common">Western spadefoot toad</name>
    <dbReference type="NCBI Taxonomy" id="61616"/>
    <lineage>
        <taxon>Eukaryota</taxon>
        <taxon>Metazoa</taxon>
        <taxon>Chordata</taxon>
        <taxon>Craniata</taxon>
        <taxon>Vertebrata</taxon>
        <taxon>Euteleostomi</taxon>
        <taxon>Amphibia</taxon>
        <taxon>Batrachia</taxon>
        <taxon>Anura</taxon>
        <taxon>Pelobatoidea</taxon>
        <taxon>Pelobatidae</taxon>
        <taxon>Pelobates</taxon>
    </lineage>
</organism>
<proteinExistence type="predicted"/>
<sequence length="115" mass="13096">MKIAELQQQQQQAEGRVDDLEDAWRRYNLKLQCVPESGVTHQVGTYQDLEAQMHKMGLLALTGFRGTDLNCIDPAQVLEFTPRSAQPSMSSQTGTRLPEWRQSGNDISWLFLFLV</sequence>
<evidence type="ECO:0000313" key="2">
    <source>
        <dbReference type="Proteomes" id="UP001295444"/>
    </source>
</evidence>
<protein>
    <submittedName>
        <fullName evidence="1">Uncharacterized protein</fullName>
    </submittedName>
</protein>
<keyword evidence="2" id="KW-1185">Reference proteome</keyword>
<evidence type="ECO:0000313" key="1">
    <source>
        <dbReference type="EMBL" id="CAH2223720.1"/>
    </source>
</evidence>
<dbReference type="EMBL" id="OW240912">
    <property type="protein sequence ID" value="CAH2223720.1"/>
    <property type="molecule type" value="Genomic_DNA"/>
</dbReference>